<dbReference type="OrthoDB" id="9831848at2"/>
<feature type="transmembrane region" description="Helical" evidence="1">
    <location>
        <begin position="137"/>
        <end position="153"/>
    </location>
</feature>
<evidence type="ECO:0000313" key="3">
    <source>
        <dbReference type="Proteomes" id="UP000298337"/>
    </source>
</evidence>
<gene>
    <name evidence="2" type="ORF">EU556_08055</name>
</gene>
<name>A0A4Z0P8H7_9BACT</name>
<comment type="caution">
    <text evidence="2">The sequence shown here is derived from an EMBL/GenBank/DDBJ whole genome shotgun (WGS) entry which is preliminary data.</text>
</comment>
<keyword evidence="1" id="KW-1133">Transmembrane helix</keyword>
<proteinExistence type="predicted"/>
<dbReference type="EMBL" id="SRLA01000002">
    <property type="protein sequence ID" value="TGE07697.1"/>
    <property type="molecule type" value="Genomic_DNA"/>
</dbReference>
<dbReference type="RefSeq" id="WP_135433017.1">
    <property type="nucleotide sequence ID" value="NZ_SRLA01000002.1"/>
</dbReference>
<keyword evidence="1" id="KW-0472">Membrane</keyword>
<dbReference type="AlphaFoldDB" id="A0A4Z0P8H7"/>
<reference evidence="2 3" key="1">
    <citation type="submission" date="2019-04" db="EMBL/GenBank/DDBJ databases">
        <authorList>
            <person name="Feng G."/>
            <person name="Zhang J."/>
            <person name="Zhu H."/>
        </authorList>
    </citation>
    <scope>NUCLEOTIDE SEQUENCE [LARGE SCALE GENOMIC DNA]</scope>
    <source>
        <strain evidence="2 3">92R-1</strain>
    </source>
</reference>
<keyword evidence="3" id="KW-1185">Reference proteome</keyword>
<organism evidence="2 3">
    <name type="scientific">Hymenobacter fodinae</name>
    <dbReference type="NCBI Taxonomy" id="2510796"/>
    <lineage>
        <taxon>Bacteria</taxon>
        <taxon>Pseudomonadati</taxon>
        <taxon>Bacteroidota</taxon>
        <taxon>Cytophagia</taxon>
        <taxon>Cytophagales</taxon>
        <taxon>Hymenobacteraceae</taxon>
        <taxon>Hymenobacter</taxon>
    </lineage>
</organism>
<feature type="transmembrane region" description="Helical" evidence="1">
    <location>
        <begin position="83"/>
        <end position="100"/>
    </location>
</feature>
<keyword evidence="1" id="KW-0812">Transmembrane</keyword>
<evidence type="ECO:0000256" key="1">
    <source>
        <dbReference type="SAM" id="Phobius"/>
    </source>
</evidence>
<accession>A0A4Z0P8H7</accession>
<protein>
    <submittedName>
        <fullName evidence="2">Uncharacterized protein</fullName>
    </submittedName>
</protein>
<evidence type="ECO:0000313" key="2">
    <source>
        <dbReference type="EMBL" id="TGE07697.1"/>
    </source>
</evidence>
<sequence length="154" mass="17150">MQPSLFKRLISSLRSNWLTFAIFFAIGLGVLYGQQVLLQVTAALNGVDLHQVAQKAPDNMTSAEVDTVKQASGWVPAGTGSKFLFAAGYFFLFIGLVWLAQSITAKPAKRWAKKYYAREFGYLSEYERFKEYQQGRWQLIALACASIIAAALIV</sequence>
<dbReference type="Proteomes" id="UP000298337">
    <property type="component" value="Unassembled WGS sequence"/>
</dbReference>